<dbReference type="InParanoid" id="A0A7L4YJ84"/>
<dbReference type="RefSeq" id="WP_159542016.1">
    <property type="nucleotide sequence ID" value="NZ_CP047156.1"/>
</dbReference>
<reference evidence="1 2" key="1">
    <citation type="journal article" date="2018" name="Int. J. Syst. Evol. Microbiol.">
        <title>Epidermidibacterium keratini gen. nov., sp. nov., a member of the family Sporichthyaceae, isolated from keratin epidermis.</title>
        <authorList>
            <person name="Lee D.G."/>
            <person name="Trujillo M.E."/>
            <person name="Kang S."/>
            <person name="Nam J.J."/>
            <person name="Kim Y.J."/>
        </authorList>
    </citation>
    <scope>NUCLEOTIDE SEQUENCE [LARGE SCALE GENOMIC DNA]</scope>
    <source>
        <strain evidence="1 2">EPI-7</strain>
    </source>
</reference>
<keyword evidence="2" id="KW-1185">Reference proteome</keyword>
<sequence>MPTTKRRHQVTETPEVAHALKIAERRWPGRSQSALLASLATLGAETLKAQEADRAQVRREALRKVRGRFDEAFPEDYLADLRRDWAQ</sequence>
<dbReference type="AlphaFoldDB" id="A0A7L4YJ84"/>
<dbReference type="OrthoDB" id="3699209at2"/>
<accession>A0A7L4YJ84</accession>
<organism evidence="1 2">
    <name type="scientific">Epidermidibacterium keratini</name>
    <dbReference type="NCBI Taxonomy" id="1891644"/>
    <lineage>
        <taxon>Bacteria</taxon>
        <taxon>Bacillati</taxon>
        <taxon>Actinomycetota</taxon>
        <taxon>Actinomycetes</taxon>
        <taxon>Sporichthyales</taxon>
        <taxon>Sporichthyaceae</taxon>
        <taxon>Epidermidibacterium</taxon>
    </lineage>
</organism>
<protein>
    <submittedName>
        <fullName evidence="1">Uncharacterized protein</fullName>
    </submittedName>
</protein>
<evidence type="ECO:0000313" key="1">
    <source>
        <dbReference type="EMBL" id="QHB98982.1"/>
    </source>
</evidence>
<dbReference type="KEGG" id="eke:EK0264_00825"/>
<gene>
    <name evidence="1" type="ORF">EK0264_00825</name>
</gene>
<name>A0A7L4YJ84_9ACTN</name>
<proteinExistence type="predicted"/>
<dbReference type="EMBL" id="CP047156">
    <property type="protein sequence ID" value="QHB98982.1"/>
    <property type="molecule type" value="Genomic_DNA"/>
</dbReference>
<dbReference type="Proteomes" id="UP000463857">
    <property type="component" value="Chromosome"/>
</dbReference>
<evidence type="ECO:0000313" key="2">
    <source>
        <dbReference type="Proteomes" id="UP000463857"/>
    </source>
</evidence>